<dbReference type="EMBL" id="JAHDVG010000479">
    <property type="protein sequence ID" value="KAH1174555.1"/>
    <property type="molecule type" value="Genomic_DNA"/>
</dbReference>
<feature type="region of interest" description="Disordered" evidence="1">
    <location>
        <begin position="13"/>
        <end position="41"/>
    </location>
</feature>
<dbReference type="Proteomes" id="UP000827986">
    <property type="component" value="Unassembled WGS sequence"/>
</dbReference>
<evidence type="ECO:0000313" key="2">
    <source>
        <dbReference type="EMBL" id="KAH1174555.1"/>
    </source>
</evidence>
<proteinExistence type="predicted"/>
<gene>
    <name evidence="2" type="ORF">KIL84_008546</name>
</gene>
<protein>
    <submittedName>
        <fullName evidence="2">Uncharacterized protein</fullName>
    </submittedName>
</protein>
<comment type="caution">
    <text evidence="2">The sequence shown here is derived from an EMBL/GenBank/DDBJ whole genome shotgun (WGS) entry which is preliminary data.</text>
</comment>
<name>A0A9D4AZI9_9SAUR</name>
<evidence type="ECO:0000313" key="3">
    <source>
        <dbReference type="Proteomes" id="UP000827986"/>
    </source>
</evidence>
<dbReference type="AlphaFoldDB" id="A0A9D4AZI9"/>
<sequence length="227" mass="24266">MLLLSQRAARLSNKRLNPQRWSVSPTGTPQSGPGPGSAPVYTEVSGAALGDLRAEPDPVPEVRDGTCCPVPGLLLASFTASHENRLQSPHIATHLLPPPSVSSLQPHSTPTLHAPLLPSLPVQPPPVYVSRPFLQSIPSQKSHHINMPFVLSPPPNSVDRVCCDQKLPGAGTDCLCSAWRHGAQFSVGRLAPPKHNTATNVRGNPFVFVKHFVILSWNVLAGLNVTN</sequence>
<organism evidence="2 3">
    <name type="scientific">Mauremys mutica</name>
    <name type="common">yellowpond turtle</name>
    <dbReference type="NCBI Taxonomy" id="74926"/>
    <lineage>
        <taxon>Eukaryota</taxon>
        <taxon>Metazoa</taxon>
        <taxon>Chordata</taxon>
        <taxon>Craniata</taxon>
        <taxon>Vertebrata</taxon>
        <taxon>Euteleostomi</taxon>
        <taxon>Archelosauria</taxon>
        <taxon>Testudinata</taxon>
        <taxon>Testudines</taxon>
        <taxon>Cryptodira</taxon>
        <taxon>Durocryptodira</taxon>
        <taxon>Testudinoidea</taxon>
        <taxon>Geoemydidae</taxon>
        <taxon>Geoemydinae</taxon>
        <taxon>Mauremys</taxon>
    </lineage>
</organism>
<feature type="compositionally biased region" description="Low complexity" evidence="1">
    <location>
        <begin position="22"/>
        <end position="31"/>
    </location>
</feature>
<reference evidence="2" key="1">
    <citation type="submission" date="2021-09" db="EMBL/GenBank/DDBJ databases">
        <title>The genome of Mauremys mutica provides insights into the evolution of semi-aquatic lifestyle.</title>
        <authorList>
            <person name="Gong S."/>
            <person name="Gao Y."/>
        </authorList>
    </citation>
    <scope>NUCLEOTIDE SEQUENCE</scope>
    <source>
        <strain evidence="2">MM-2020</strain>
        <tissue evidence="2">Muscle</tissue>
    </source>
</reference>
<evidence type="ECO:0000256" key="1">
    <source>
        <dbReference type="SAM" id="MobiDB-lite"/>
    </source>
</evidence>
<accession>A0A9D4AZI9</accession>
<keyword evidence="3" id="KW-1185">Reference proteome</keyword>